<reference evidence="1 2" key="1">
    <citation type="journal article" date="2017" name="Gigascience">
        <title>Genome sequence of the small brown planthopper, Laodelphax striatellus.</title>
        <authorList>
            <person name="Zhu J."/>
            <person name="Jiang F."/>
            <person name="Wang X."/>
            <person name="Yang P."/>
            <person name="Bao Y."/>
            <person name="Zhao W."/>
            <person name="Wang W."/>
            <person name="Lu H."/>
            <person name="Wang Q."/>
            <person name="Cui N."/>
            <person name="Li J."/>
            <person name="Chen X."/>
            <person name="Luo L."/>
            <person name="Yu J."/>
            <person name="Kang L."/>
            <person name="Cui F."/>
        </authorList>
    </citation>
    <scope>NUCLEOTIDE SEQUENCE [LARGE SCALE GENOMIC DNA]</scope>
    <source>
        <strain evidence="1">Lst14</strain>
    </source>
</reference>
<dbReference type="Proteomes" id="UP000291343">
    <property type="component" value="Unassembled WGS sequence"/>
</dbReference>
<organism evidence="1 2">
    <name type="scientific">Laodelphax striatellus</name>
    <name type="common">Small brown planthopper</name>
    <name type="synonym">Delphax striatella</name>
    <dbReference type="NCBI Taxonomy" id="195883"/>
    <lineage>
        <taxon>Eukaryota</taxon>
        <taxon>Metazoa</taxon>
        <taxon>Ecdysozoa</taxon>
        <taxon>Arthropoda</taxon>
        <taxon>Hexapoda</taxon>
        <taxon>Insecta</taxon>
        <taxon>Pterygota</taxon>
        <taxon>Neoptera</taxon>
        <taxon>Paraneoptera</taxon>
        <taxon>Hemiptera</taxon>
        <taxon>Auchenorrhyncha</taxon>
        <taxon>Fulgoroidea</taxon>
        <taxon>Delphacidae</taxon>
        <taxon>Criomorphinae</taxon>
        <taxon>Laodelphax</taxon>
    </lineage>
</organism>
<proteinExistence type="predicted"/>
<dbReference type="InParanoid" id="A0A482WUM7"/>
<keyword evidence="2" id="KW-1185">Reference proteome</keyword>
<comment type="caution">
    <text evidence="1">The sequence shown here is derived from an EMBL/GenBank/DDBJ whole genome shotgun (WGS) entry which is preliminary data.</text>
</comment>
<sequence>MTLNYDILLASTFVEQILIVFSRDHTNEFDKQTTNLKVIHYNSLHATEVLRKAWSIMNANEMSSNLILYLSSKRANYNRQQSCKKREGNKLLMVEKNNSKLFPGLRASRLKSNGIEILDINDSIGHVHH</sequence>
<accession>A0A482WUM7</accession>
<gene>
    <name evidence="1" type="ORF">LSTR_LSTR004670</name>
</gene>
<evidence type="ECO:0000313" key="1">
    <source>
        <dbReference type="EMBL" id="RZF36982.1"/>
    </source>
</evidence>
<name>A0A482WUM7_LAOST</name>
<evidence type="ECO:0000313" key="2">
    <source>
        <dbReference type="Proteomes" id="UP000291343"/>
    </source>
</evidence>
<protein>
    <submittedName>
        <fullName evidence="1">Uncharacterized protein</fullName>
    </submittedName>
</protein>
<dbReference type="EMBL" id="QKKF02025464">
    <property type="protein sequence ID" value="RZF36982.1"/>
    <property type="molecule type" value="Genomic_DNA"/>
</dbReference>
<dbReference type="OrthoDB" id="10406054at2759"/>
<dbReference type="AlphaFoldDB" id="A0A482WUM7"/>